<keyword evidence="2" id="KW-0808">Transferase</keyword>
<proteinExistence type="predicted"/>
<dbReference type="EMBL" id="CP054856">
    <property type="protein sequence ID" value="QVM83147.1"/>
    <property type="molecule type" value="Genomic_DNA"/>
</dbReference>
<accession>A0ABX8E1Z3</accession>
<evidence type="ECO:0000313" key="2">
    <source>
        <dbReference type="EMBL" id="QVM83147.1"/>
    </source>
</evidence>
<reference evidence="2 3" key="1">
    <citation type="journal article" date="2021" name="Int. J. Syst. Evol. Microbiol.">
        <title>Novosphingobium decolorationis sp. nov., an aniline blue-decolourizing bacterium isolated from East Pacific sediment.</title>
        <authorList>
            <person name="Chen X."/>
            <person name="Dong B."/>
            <person name="Chen T."/>
            <person name="Ren N."/>
            <person name="Wang J."/>
            <person name="Xu Y."/>
            <person name="Yang J."/>
            <person name="Zhu S."/>
            <person name="Chen J."/>
        </authorList>
    </citation>
    <scope>NUCLEOTIDE SEQUENCE [LARGE SCALE GENOMIC DNA]</scope>
    <source>
        <strain evidence="2 3">502str22</strain>
    </source>
</reference>
<feature type="domain" description="Polysaccharide pyruvyl transferase" evidence="1">
    <location>
        <begin position="13"/>
        <end position="338"/>
    </location>
</feature>
<dbReference type="GO" id="GO:0016740">
    <property type="term" value="F:transferase activity"/>
    <property type="evidence" value="ECO:0007669"/>
    <property type="project" value="UniProtKB-KW"/>
</dbReference>
<evidence type="ECO:0000259" key="1">
    <source>
        <dbReference type="Pfam" id="PF04230"/>
    </source>
</evidence>
<name>A0ABX8E1Z3_9SPHN</name>
<dbReference type="Pfam" id="PF04230">
    <property type="entry name" value="PS_pyruv_trans"/>
    <property type="match status" value="1"/>
</dbReference>
<evidence type="ECO:0000313" key="3">
    <source>
        <dbReference type="Proteomes" id="UP000677126"/>
    </source>
</evidence>
<organism evidence="2 3">
    <name type="scientific">Novosphingobium decolorationis</name>
    <dbReference type="NCBI Taxonomy" id="2698673"/>
    <lineage>
        <taxon>Bacteria</taxon>
        <taxon>Pseudomonadati</taxon>
        <taxon>Pseudomonadota</taxon>
        <taxon>Alphaproteobacteria</taxon>
        <taxon>Sphingomonadales</taxon>
        <taxon>Sphingomonadaceae</taxon>
        <taxon>Novosphingobium</taxon>
    </lineage>
</organism>
<protein>
    <submittedName>
        <fullName evidence="2">Polysaccharide pyruvyl transferase family protein</fullName>
    </submittedName>
</protein>
<dbReference type="InterPro" id="IPR007345">
    <property type="entry name" value="Polysacch_pyruvyl_Trfase"/>
</dbReference>
<gene>
    <name evidence="2" type="ORF">HT578_04970</name>
</gene>
<keyword evidence="3" id="KW-1185">Reference proteome</keyword>
<dbReference type="RefSeq" id="WP_213502410.1">
    <property type="nucleotide sequence ID" value="NZ_CP054856.1"/>
</dbReference>
<dbReference type="PANTHER" id="PTHR36836">
    <property type="entry name" value="COLANIC ACID BIOSYNTHESIS PROTEIN WCAK"/>
    <property type="match status" value="1"/>
</dbReference>
<sequence>MRKFVITGIQMRNKGSQAMFLSLYYTLRSLYPDCEVVGFANKYDHPEQYTFNMLPYDDYTRRVFKYHLNKILPLESLLTYSVGLWKKSDKWNGKVPAMEKALREADAIFDASGYTLGSGWSKQAGELLLQTIRIARSYNKKIILMPQSFGPFDWADEDNSEFLARIKDELEYCLKIYAREKEGYDCLTSLGLTNVALSQDMVIREKIFPTANDIHTSLAAKPFDLPPEDSVGFIINQNVFRIGDPDAVLDLYAKILDRLIDNGENVYIINTSTADTNLVNSVLGKVCKPEHIKIISGEHSSPTLIEIISRFKYVVASRYHSVVFAYRSGVPAVILGWASKYTDLAEHFEQQDYVVDIRDPDTGRIFQQIDRMSAEHANESIRIKGALESIQTSSVVREAVSILA</sequence>
<dbReference type="PANTHER" id="PTHR36836:SF1">
    <property type="entry name" value="COLANIC ACID BIOSYNTHESIS PROTEIN WCAK"/>
    <property type="match status" value="1"/>
</dbReference>
<dbReference type="Proteomes" id="UP000677126">
    <property type="component" value="Chromosome"/>
</dbReference>